<keyword evidence="4" id="KW-1185">Reference proteome</keyword>
<dbReference type="CDD" id="cd05265">
    <property type="entry name" value="SDR_a1"/>
    <property type="match status" value="1"/>
</dbReference>
<feature type="domain" description="NAD-dependent epimerase/dehydratase" evidence="2">
    <location>
        <begin position="6"/>
        <end position="221"/>
    </location>
</feature>
<dbReference type="Gene3D" id="3.40.50.720">
    <property type="entry name" value="NAD(P)-binding Rossmann-like Domain"/>
    <property type="match status" value="1"/>
</dbReference>
<reference evidence="3 4" key="1">
    <citation type="submission" date="2009-10" db="EMBL/GenBank/DDBJ databases">
        <authorList>
            <person name="Qin X."/>
            <person name="Bachman B."/>
            <person name="Battles P."/>
            <person name="Bell A."/>
            <person name="Bess C."/>
            <person name="Bickham C."/>
            <person name="Chaboub L."/>
            <person name="Chen D."/>
            <person name="Coyle M."/>
            <person name="Deiros D.R."/>
            <person name="Dinh H."/>
            <person name="Forbes L."/>
            <person name="Fowler G."/>
            <person name="Francisco L."/>
            <person name="Fu Q."/>
            <person name="Gubbala S."/>
            <person name="Hale W."/>
            <person name="Han Y."/>
            <person name="Hemphill L."/>
            <person name="Highlander S.K."/>
            <person name="Hirani K."/>
            <person name="Hogues M."/>
            <person name="Jackson L."/>
            <person name="Jakkamsetti A."/>
            <person name="Javaid M."/>
            <person name="Jiang H."/>
            <person name="Korchina V."/>
            <person name="Kovar C."/>
            <person name="Lara F."/>
            <person name="Lee S."/>
            <person name="Mata R."/>
            <person name="Mathew T."/>
            <person name="Moen C."/>
            <person name="Morales K."/>
            <person name="Munidasa M."/>
            <person name="Nazareth L."/>
            <person name="Ngo R."/>
            <person name="Nguyen L."/>
            <person name="Okwuonu G."/>
            <person name="Ongeri F."/>
            <person name="Patil S."/>
            <person name="Petrosino J."/>
            <person name="Pham C."/>
            <person name="Pham P."/>
            <person name="Pu L.-L."/>
            <person name="Puazo M."/>
            <person name="Raj R."/>
            <person name="Reid J."/>
            <person name="Rouhana J."/>
            <person name="Saada N."/>
            <person name="Shang Y."/>
            <person name="Simmons D."/>
            <person name="Thornton R."/>
            <person name="Warren J."/>
            <person name="Weissenberger G."/>
            <person name="Zhang J."/>
            <person name="Zhang L."/>
            <person name="Zhou C."/>
            <person name="Zhu D."/>
            <person name="Muzny D."/>
            <person name="Worley K."/>
            <person name="Gibbs R."/>
        </authorList>
    </citation>
    <scope>NUCLEOTIDE SEQUENCE [LARGE SCALE GENOMIC DNA]</scope>
    <source>
        <strain evidence="3 4">DSM 17361</strain>
    </source>
</reference>
<dbReference type="AlphaFoldDB" id="D1PXE6"/>
<dbReference type="eggNOG" id="COG0451">
    <property type="taxonomic scope" value="Bacteria"/>
</dbReference>
<dbReference type="SUPFAM" id="SSF51735">
    <property type="entry name" value="NAD(P)-binding Rossmann-fold domains"/>
    <property type="match status" value="1"/>
</dbReference>
<name>D1PXE6_9BACT</name>
<accession>D1PXE6</accession>
<evidence type="ECO:0000256" key="1">
    <source>
        <dbReference type="ARBA" id="ARBA00007637"/>
    </source>
</evidence>
<organism evidence="3 4">
    <name type="scientific">Hallella bergensis DSM 17361</name>
    <dbReference type="NCBI Taxonomy" id="585502"/>
    <lineage>
        <taxon>Bacteria</taxon>
        <taxon>Pseudomonadati</taxon>
        <taxon>Bacteroidota</taxon>
        <taxon>Bacteroidia</taxon>
        <taxon>Bacteroidales</taxon>
        <taxon>Prevotellaceae</taxon>
        <taxon>Hallella</taxon>
    </lineage>
</organism>
<dbReference type="PANTHER" id="PTHR43000">
    <property type="entry name" value="DTDP-D-GLUCOSE 4,6-DEHYDRATASE-RELATED"/>
    <property type="match status" value="1"/>
</dbReference>
<evidence type="ECO:0000313" key="4">
    <source>
        <dbReference type="Proteomes" id="UP000003160"/>
    </source>
</evidence>
<dbReference type="RefSeq" id="WP_007173734.1">
    <property type="nucleotide sequence ID" value="NZ_GG704781.1"/>
</dbReference>
<protein>
    <submittedName>
        <fullName evidence="3">NAD dependent epimerase/dehydratase family protein</fullName>
    </submittedName>
</protein>
<dbReference type="HOGENOM" id="CLU_065334_0_0_10"/>
<dbReference type="InterPro" id="IPR036291">
    <property type="entry name" value="NAD(P)-bd_dom_sf"/>
</dbReference>
<evidence type="ECO:0000313" key="3">
    <source>
        <dbReference type="EMBL" id="EFA43913.1"/>
    </source>
</evidence>
<dbReference type="EMBL" id="ACKS01000070">
    <property type="protein sequence ID" value="EFA43913.1"/>
    <property type="molecule type" value="Genomic_DNA"/>
</dbReference>
<dbReference type="Pfam" id="PF01370">
    <property type="entry name" value="Epimerase"/>
    <property type="match status" value="1"/>
</dbReference>
<comment type="similarity">
    <text evidence="1">Belongs to the NAD(P)-dependent epimerase/dehydratase family.</text>
</comment>
<comment type="caution">
    <text evidence="3">The sequence shown here is derived from an EMBL/GenBank/DDBJ whole genome shotgun (WGS) entry which is preliminary data.</text>
</comment>
<evidence type="ECO:0000259" key="2">
    <source>
        <dbReference type="Pfam" id="PF01370"/>
    </source>
</evidence>
<proteinExistence type="inferred from homology"/>
<gene>
    <name evidence="3" type="ORF">HMPREF0645_1631</name>
</gene>
<sequence length="343" mass="38525">MKKKALFVGGTGTISSAITRLVATQPDWELTLLNRGTRNEDLPDNVKAITADIKKDDVSAMIGDEVYDVIAEFIGFVPEDVERDFRIFNGHTRQYMFISSASAYQKPMEHYLITEETPLENPYWAYSRNKKACEELLHRYASEDGFPVTIIRPSHTYCERSVPVAVHGDKGSWQVVKRMMKGKPVIIHGDGSSLWTLTHNTDFARGFFGLMGNAQAIGETFHITSDESITWNQIYQVLADALGVKLQACYVPSELLAANDKYDMTGNLLGDKASTVVFDNSKLKSVVPDFKAEVKYRDGVKQVVDYILKHEECQIPDPEFDLWCDHVVAVMQEASRKIAAVTV</sequence>
<dbReference type="Proteomes" id="UP000003160">
    <property type="component" value="Unassembled WGS sequence"/>
</dbReference>
<dbReference type="InterPro" id="IPR001509">
    <property type="entry name" value="Epimerase_deHydtase"/>
</dbReference>
<dbReference type="OrthoDB" id="9776016at2"/>